<evidence type="ECO:0000256" key="3">
    <source>
        <dbReference type="ARBA" id="ARBA00022989"/>
    </source>
</evidence>
<name>A0A6G1FRG9_9PEZI</name>
<reference evidence="11" key="3">
    <citation type="submission" date="2025-04" db="UniProtKB">
        <authorList>
            <consortium name="RefSeq"/>
        </authorList>
    </citation>
    <scope>IDENTIFICATION</scope>
    <source>
        <strain evidence="11">CBS 781.70</strain>
    </source>
</reference>
<keyword evidence="2 8" id="KW-0812">Transmembrane</keyword>
<proteinExistence type="inferred from homology"/>
<keyword evidence="3 8" id="KW-1133">Transmembrane helix</keyword>
<dbReference type="RefSeq" id="XP_033529912.1">
    <property type="nucleotide sequence ID" value="XM_033677795.1"/>
</dbReference>
<dbReference type="GO" id="GO:0000329">
    <property type="term" value="C:fungal-type vacuole membrane"/>
    <property type="evidence" value="ECO:0007669"/>
    <property type="project" value="TreeGrafter"/>
</dbReference>
<dbReference type="SMART" id="SM00679">
    <property type="entry name" value="CTNS"/>
    <property type="match status" value="2"/>
</dbReference>
<feature type="region of interest" description="Disordered" evidence="7">
    <location>
        <begin position="162"/>
        <end position="183"/>
    </location>
</feature>
<evidence type="ECO:0000256" key="2">
    <source>
        <dbReference type="ARBA" id="ARBA00022692"/>
    </source>
</evidence>
<feature type="transmembrane region" description="Helical" evidence="8">
    <location>
        <begin position="80"/>
        <end position="104"/>
    </location>
</feature>
<gene>
    <name evidence="9 11" type="ORF">P152DRAFT_444078</name>
</gene>
<keyword evidence="4 8" id="KW-0472">Membrane</keyword>
<dbReference type="InterPro" id="IPR006603">
    <property type="entry name" value="PQ-loop_rpt"/>
</dbReference>
<feature type="transmembrane region" description="Helical" evidence="8">
    <location>
        <begin position="279"/>
        <end position="299"/>
    </location>
</feature>
<dbReference type="AlphaFoldDB" id="A0A6G1FRG9"/>
<keyword evidence="10" id="KW-1185">Reference proteome</keyword>
<evidence type="ECO:0000313" key="9">
    <source>
        <dbReference type="EMBL" id="KAF1808281.1"/>
    </source>
</evidence>
<reference evidence="9 11" key="1">
    <citation type="submission" date="2020-01" db="EMBL/GenBank/DDBJ databases">
        <authorList>
            <consortium name="DOE Joint Genome Institute"/>
            <person name="Haridas S."/>
            <person name="Albert R."/>
            <person name="Binder M."/>
            <person name="Bloem J."/>
            <person name="Labutti K."/>
            <person name="Salamov A."/>
            <person name="Andreopoulos B."/>
            <person name="Baker S.E."/>
            <person name="Barry K."/>
            <person name="Bills G."/>
            <person name="Bluhm B.H."/>
            <person name="Cannon C."/>
            <person name="Castanera R."/>
            <person name="Culley D.E."/>
            <person name="Daum C."/>
            <person name="Ezra D."/>
            <person name="Gonzalez J.B."/>
            <person name="Henrissat B."/>
            <person name="Kuo A."/>
            <person name="Liang C."/>
            <person name="Lipzen A."/>
            <person name="Lutzoni F."/>
            <person name="Magnuson J."/>
            <person name="Mondo S."/>
            <person name="Nolan M."/>
            <person name="Ohm R."/>
            <person name="Pangilinan J."/>
            <person name="Park H.-J."/>
            <person name="Ramirez L."/>
            <person name="Alfaro M."/>
            <person name="Sun H."/>
            <person name="Tritt A."/>
            <person name="Yoshinaga Y."/>
            <person name="Zwiers L.-H."/>
            <person name="Turgeon B.G."/>
            <person name="Goodwin S.B."/>
            <person name="Spatafora J.W."/>
            <person name="Crous P.W."/>
            <person name="Grigoriev I.V."/>
        </authorList>
    </citation>
    <scope>NUCLEOTIDE SEQUENCE</scope>
    <source>
        <strain evidence="9 11">CBS 781.70</strain>
    </source>
</reference>
<feature type="transmembrane region" description="Helical" evidence="8">
    <location>
        <begin position="110"/>
        <end position="132"/>
    </location>
</feature>
<dbReference type="InterPro" id="IPR051415">
    <property type="entry name" value="LAAT-1"/>
</dbReference>
<evidence type="ECO:0000256" key="6">
    <source>
        <dbReference type="ARBA" id="ARBA00050768"/>
    </source>
</evidence>
<dbReference type="Pfam" id="PF04193">
    <property type="entry name" value="PQ-loop"/>
    <property type="match status" value="2"/>
</dbReference>
<dbReference type="Proteomes" id="UP000504638">
    <property type="component" value="Unplaced"/>
</dbReference>
<comment type="catalytic activity">
    <reaction evidence="6">
        <text>L-histidine(out) + L-arginine(in) = L-histidine(in) + L-arginine(out)</text>
        <dbReference type="Rhea" id="RHEA:71063"/>
        <dbReference type="ChEBI" id="CHEBI:32682"/>
        <dbReference type="ChEBI" id="CHEBI:57595"/>
    </reaction>
</comment>
<evidence type="ECO:0000256" key="5">
    <source>
        <dbReference type="ARBA" id="ARBA00038039"/>
    </source>
</evidence>
<comment type="similarity">
    <text evidence="5">Belongs to the laat-1 family.</text>
</comment>
<dbReference type="GeneID" id="54418365"/>
<dbReference type="EMBL" id="ML975186">
    <property type="protein sequence ID" value="KAF1808281.1"/>
    <property type="molecule type" value="Genomic_DNA"/>
</dbReference>
<feature type="transmembrane region" description="Helical" evidence="8">
    <location>
        <begin position="337"/>
        <end position="359"/>
    </location>
</feature>
<feature type="region of interest" description="Disordered" evidence="7">
    <location>
        <begin position="460"/>
        <end position="496"/>
    </location>
</feature>
<evidence type="ECO:0000313" key="10">
    <source>
        <dbReference type="Proteomes" id="UP000504638"/>
    </source>
</evidence>
<reference evidence="11" key="2">
    <citation type="submission" date="2020-04" db="EMBL/GenBank/DDBJ databases">
        <authorList>
            <consortium name="NCBI Genome Project"/>
        </authorList>
    </citation>
    <scope>NUCLEOTIDE SEQUENCE</scope>
    <source>
        <strain evidence="11">CBS 781.70</strain>
    </source>
</reference>
<organism evidence="9">
    <name type="scientific">Eremomyces bilateralis CBS 781.70</name>
    <dbReference type="NCBI Taxonomy" id="1392243"/>
    <lineage>
        <taxon>Eukaryota</taxon>
        <taxon>Fungi</taxon>
        <taxon>Dikarya</taxon>
        <taxon>Ascomycota</taxon>
        <taxon>Pezizomycotina</taxon>
        <taxon>Dothideomycetes</taxon>
        <taxon>Dothideomycetes incertae sedis</taxon>
        <taxon>Eremomycetales</taxon>
        <taxon>Eremomycetaceae</taxon>
        <taxon>Eremomyces</taxon>
    </lineage>
</organism>
<dbReference type="PANTHER" id="PTHR16201:SF34">
    <property type="entry name" value="LYSOSOMAL AMINO ACID TRANSPORTER 1"/>
    <property type="match status" value="1"/>
</dbReference>
<evidence type="ECO:0008006" key="12">
    <source>
        <dbReference type="Google" id="ProtNLM"/>
    </source>
</evidence>
<feature type="transmembrane region" description="Helical" evidence="8">
    <location>
        <begin position="48"/>
        <end position="68"/>
    </location>
</feature>
<dbReference type="PANTHER" id="PTHR16201">
    <property type="entry name" value="SEVEN TRANSMEMBRANE PROTEIN 1-RELATED"/>
    <property type="match status" value="1"/>
</dbReference>
<evidence type="ECO:0000256" key="8">
    <source>
        <dbReference type="SAM" id="Phobius"/>
    </source>
</evidence>
<evidence type="ECO:0000256" key="1">
    <source>
        <dbReference type="ARBA" id="ARBA00004141"/>
    </source>
</evidence>
<evidence type="ECO:0000313" key="11">
    <source>
        <dbReference type="RefSeq" id="XP_033529912.1"/>
    </source>
</evidence>
<dbReference type="Gene3D" id="1.20.1280.290">
    <property type="match status" value="2"/>
</dbReference>
<evidence type="ECO:0000256" key="4">
    <source>
        <dbReference type="ARBA" id="ARBA00023136"/>
    </source>
</evidence>
<dbReference type="GO" id="GO:0015174">
    <property type="term" value="F:basic amino acid transmembrane transporter activity"/>
    <property type="evidence" value="ECO:0007669"/>
    <property type="project" value="TreeGrafter"/>
</dbReference>
<dbReference type="FunFam" id="1.20.1280.290:FF:000009">
    <property type="entry name" value="PQ loop repeat family protein"/>
    <property type="match status" value="1"/>
</dbReference>
<evidence type="ECO:0000256" key="7">
    <source>
        <dbReference type="SAM" id="MobiDB-lite"/>
    </source>
</evidence>
<comment type="subcellular location">
    <subcellularLocation>
        <location evidence="1">Membrane</location>
        <topology evidence="1">Multi-pass membrane protein</topology>
    </subcellularLocation>
</comment>
<dbReference type="GO" id="GO:0034488">
    <property type="term" value="P:basic amino acid transmembrane export from vacuole"/>
    <property type="evidence" value="ECO:0007669"/>
    <property type="project" value="TreeGrafter"/>
</dbReference>
<accession>A0A6G1FRG9</accession>
<dbReference type="OrthoDB" id="8048523at2759"/>
<sequence length="496" mass="54794">MTGSIAWSSPPSFHVLEHHIALPSHCDPTTPFLQWFSASFHVCTPTPLAFLSSLFGILSICSWLFAQLPQIYKNWKLRSTAGLSFFFLTEWLLGDLSNLIGGLFTGQATWQVVLATYYVFVDVCLCLQWVWYTGLDTSPPQNGQKYHYGTTSGGIFRSPKYTTSPLRSASDEDSTSPESNARKIARYGTGTSPMLSPRTVLYTALILSLVTHGSATPYPYHAIRALATRDSGDIVRPSTTGDQSSPTQIIGTVVSWMSTFLYLGSRLPQLLHNFRRRSTAGLSLSLFAAAFCGNLFYSLSMLANPCAWNDFDAPSAPGWVGKDGSNRIDWVTRALPFFLGAAGVLVMDGAVGLQFWWYSTHRQTARSGRHKGEIPVPCDEERQSSGRAKWHWRRVSGWMRGWIPSVSLPGSVTASPRYGSPLSSSPYGTSGVSVRVDDPDEIAPASQGIGVRVAEWEAEQRMMAEQEGEERRRLLERDEGRQTDEGDERRSGYGAV</sequence>
<protein>
    <recommendedName>
        <fullName evidence="12">PQ-loop-domain-containing protein</fullName>
    </recommendedName>
</protein>